<dbReference type="EMBL" id="JAAHCF010000079">
    <property type="protein sequence ID" value="KAK8148644.1"/>
    <property type="molecule type" value="Genomic_DNA"/>
</dbReference>
<reference evidence="2 3" key="1">
    <citation type="submission" date="2020-02" db="EMBL/GenBank/DDBJ databases">
        <title>Comparative genomics of the hypocrealean fungal genus Beauvera.</title>
        <authorList>
            <person name="Showalter D.N."/>
            <person name="Bushley K.E."/>
            <person name="Rehner S.A."/>
        </authorList>
    </citation>
    <scope>NUCLEOTIDE SEQUENCE [LARGE SCALE GENOMIC DNA]</scope>
    <source>
        <strain evidence="2 3">ARSEF4384</strain>
    </source>
</reference>
<accession>A0AAW0S279</accession>
<feature type="region of interest" description="Disordered" evidence="1">
    <location>
        <begin position="128"/>
        <end position="230"/>
    </location>
</feature>
<organism evidence="2 3">
    <name type="scientific">Beauveria asiatica</name>
    <dbReference type="NCBI Taxonomy" id="1069075"/>
    <lineage>
        <taxon>Eukaryota</taxon>
        <taxon>Fungi</taxon>
        <taxon>Dikarya</taxon>
        <taxon>Ascomycota</taxon>
        <taxon>Pezizomycotina</taxon>
        <taxon>Sordariomycetes</taxon>
        <taxon>Hypocreomycetidae</taxon>
        <taxon>Hypocreales</taxon>
        <taxon>Cordycipitaceae</taxon>
        <taxon>Beauveria</taxon>
    </lineage>
</organism>
<feature type="compositionally biased region" description="Basic and acidic residues" evidence="1">
    <location>
        <begin position="164"/>
        <end position="179"/>
    </location>
</feature>
<evidence type="ECO:0000313" key="2">
    <source>
        <dbReference type="EMBL" id="KAK8148644.1"/>
    </source>
</evidence>
<evidence type="ECO:0000256" key="1">
    <source>
        <dbReference type="SAM" id="MobiDB-lite"/>
    </source>
</evidence>
<dbReference type="AlphaFoldDB" id="A0AAW0S279"/>
<feature type="compositionally biased region" description="Pro residues" evidence="1">
    <location>
        <begin position="46"/>
        <end position="67"/>
    </location>
</feature>
<feature type="region of interest" description="Disordered" evidence="1">
    <location>
        <begin position="41"/>
        <end position="111"/>
    </location>
</feature>
<feature type="compositionally biased region" description="Low complexity" evidence="1">
    <location>
        <begin position="68"/>
        <end position="85"/>
    </location>
</feature>
<comment type="caution">
    <text evidence="2">The sequence shown here is derived from an EMBL/GenBank/DDBJ whole genome shotgun (WGS) entry which is preliminary data.</text>
</comment>
<feature type="compositionally biased region" description="Basic residues" evidence="1">
    <location>
        <begin position="93"/>
        <end position="102"/>
    </location>
</feature>
<proteinExistence type="predicted"/>
<name>A0AAW0S279_9HYPO</name>
<gene>
    <name evidence="2" type="ORF">G3M48_009564</name>
</gene>
<dbReference type="Proteomes" id="UP001397290">
    <property type="component" value="Unassembled WGS sequence"/>
</dbReference>
<evidence type="ECO:0000313" key="3">
    <source>
        <dbReference type="Proteomes" id="UP001397290"/>
    </source>
</evidence>
<protein>
    <submittedName>
        <fullName evidence="2">Uncharacterized protein</fullName>
    </submittedName>
</protein>
<feature type="compositionally biased region" description="Polar residues" evidence="1">
    <location>
        <begin position="200"/>
        <end position="210"/>
    </location>
</feature>
<sequence>MCRTTFFLHADDRRSSKTKVYLCPDSRFGRPCRAHVEVERAAPRDMLPPPAPPAPIHAPITSYPPTPTYSLRPSSRDAAAAAASSDGDDHPWSRHSSRRHQRSPGIYVDGQRVHVYSSIGRERFEMAAQPPTPRMPPQSHLMPRTALPSPSANLAMPYGSSPSPREHYNRPYHMDERPRLVRGFLPSPHPSNSSRHSRYALTSPQGSRYSPSPPYATADKERLVPSVTRP</sequence>
<keyword evidence="3" id="KW-1185">Reference proteome</keyword>